<feature type="domain" description="Orange" evidence="8">
    <location>
        <begin position="120"/>
        <end position="153"/>
    </location>
</feature>
<dbReference type="PROSITE" id="PS51054">
    <property type="entry name" value="ORANGE"/>
    <property type="match status" value="1"/>
</dbReference>
<evidence type="ECO:0000256" key="6">
    <source>
        <dbReference type="SAM" id="MobiDB-lite"/>
    </source>
</evidence>
<dbReference type="InterPro" id="IPR011598">
    <property type="entry name" value="bHLH_dom"/>
</dbReference>
<evidence type="ECO:0000259" key="8">
    <source>
        <dbReference type="PROSITE" id="PS51054"/>
    </source>
</evidence>
<dbReference type="InterPro" id="IPR003650">
    <property type="entry name" value="Orange_dom"/>
</dbReference>
<dbReference type="Gene3D" id="6.10.250.980">
    <property type="match status" value="1"/>
</dbReference>
<feature type="region of interest" description="Disordered" evidence="6">
    <location>
        <begin position="241"/>
        <end position="281"/>
    </location>
</feature>
<keyword evidence="2" id="KW-0678">Repressor</keyword>
<dbReference type="SMART" id="SM00353">
    <property type="entry name" value="HLH"/>
    <property type="match status" value="1"/>
</dbReference>
<evidence type="ECO:0000256" key="4">
    <source>
        <dbReference type="ARBA" id="ARBA00023163"/>
    </source>
</evidence>
<feature type="compositionally biased region" description="Low complexity" evidence="6">
    <location>
        <begin position="270"/>
        <end position="281"/>
    </location>
</feature>
<dbReference type="Proteomes" id="UP000694863">
    <property type="component" value="Unplaced"/>
</dbReference>
<evidence type="ECO:0000256" key="2">
    <source>
        <dbReference type="ARBA" id="ARBA00022491"/>
    </source>
</evidence>
<evidence type="ECO:0000313" key="10">
    <source>
        <dbReference type="RefSeq" id="XP_004705001.1"/>
    </source>
</evidence>
<dbReference type="InterPro" id="IPR050370">
    <property type="entry name" value="HES_HEY"/>
</dbReference>
<organism evidence="9 10">
    <name type="scientific">Echinops telfairi</name>
    <name type="common">Lesser hedgehog tenrec</name>
    <dbReference type="NCBI Taxonomy" id="9371"/>
    <lineage>
        <taxon>Eukaryota</taxon>
        <taxon>Metazoa</taxon>
        <taxon>Chordata</taxon>
        <taxon>Craniata</taxon>
        <taxon>Vertebrata</taxon>
        <taxon>Euteleostomi</taxon>
        <taxon>Mammalia</taxon>
        <taxon>Eutheria</taxon>
        <taxon>Afrotheria</taxon>
        <taxon>Tenrecidae</taxon>
        <taxon>Tenrecinae</taxon>
        <taxon>Echinops</taxon>
    </lineage>
</organism>
<evidence type="ECO:0000256" key="5">
    <source>
        <dbReference type="ARBA" id="ARBA00023242"/>
    </source>
</evidence>
<keyword evidence="4" id="KW-0804">Transcription</keyword>
<comment type="subcellular location">
    <subcellularLocation>
        <location evidence="1">Nucleus</location>
    </subcellularLocation>
</comment>
<dbReference type="Pfam" id="PF07527">
    <property type="entry name" value="Hairy_orange"/>
    <property type="match status" value="1"/>
</dbReference>
<dbReference type="GeneID" id="101641937"/>
<dbReference type="PANTHER" id="PTHR10985">
    <property type="entry name" value="BASIC HELIX-LOOP-HELIX TRANSCRIPTION FACTOR, HES-RELATED"/>
    <property type="match status" value="1"/>
</dbReference>
<keyword evidence="3" id="KW-0805">Transcription regulation</keyword>
<keyword evidence="5" id="KW-0539">Nucleus</keyword>
<reference evidence="10" key="1">
    <citation type="submission" date="2025-08" db="UniProtKB">
        <authorList>
            <consortium name="RefSeq"/>
        </authorList>
    </citation>
    <scope>IDENTIFICATION</scope>
</reference>
<evidence type="ECO:0000256" key="1">
    <source>
        <dbReference type="ARBA" id="ARBA00004123"/>
    </source>
</evidence>
<keyword evidence="9" id="KW-1185">Reference proteome</keyword>
<feature type="region of interest" description="Disordered" evidence="6">
    <location>
        <begin position="1"/>
        <end position="54"/>
    </location>
</feature>
<evidence type="ECO:0000259" key="7">
    <source>
        <dbReference type="PROSITE" id="PS50888"/>
    </source>
</evidence>
<evidence type="ECO:0000313" key="9">
    <source>
        <dbReference type="Proteomes" id="UP000694863"/>
    </source>
</evidence>
<protein>
    <submittedName>
        <fullName evidence="10">Hairy/enhancer-of-split related with YRPW motif-like protein isoform X1</fullName>
    </submittedName>
</protein>
<dbReference type="PROSITE" id="PS50888">
    <property type="entry name" value="BHLH"/>
    <property type="match status" value="1"/>
</dbReference>
<gene>
    <name evidence="10" type="primary">HEYL</name>
</gene>
<dbReference type="InterPro" id="IPR036638">
    <property type="entry name" value="HLH_DNA-bd_sf"/>
</dbReference>
<accession>A0ABM0IPT0</accession>
<dbReference type="RefSeq" id="XP_004705001.1">
    <property type="nucleotide sequence ID" value="XM_004704944.2"/>
</dbReference>
<dbReference type="SUPFAM" id="SSF158457">
    <property type="entry name" value="Orange domain-like"/>
    <property type="match status" value="1"/>
</dbReference>
<evidence type="ECO:0000256" key="3">
    <source>
        <dbReference type="ARBA" id="ARBA00023015"/>
    </source>
</evidence>
<proteinExistence type="predicted"/>
<dbReference type="Gene3D" id="4.10.280.10">
    <property type="entry name" value="Helix-loop-helix DNA-binding domain"/>
    <property type="match status" value="1"/>
</dbReference>
<feature type="domain" description="BHLH" evidence="7">
    <location>
        <begin position="43"/>
        <end position="98"/>
    </location>
</feature>
<dbReference type="SMART" id="SM00511">
    <property type="entry name" value="ORANGE"/>
    <property type="match status" value="1"/>
</dbReference>
<name>A0ABM0IPT0_ECHTE</name>
<sequence>MKRPREQSGSDSESDGPIDVSGEGERSQMARPLSTASPAQMQARKKRRGIIEKRRRDRINSSLSELRRLVPTALEKQGSSKLEKAEVLQMTVDHLKMLHASGGTGFFDARALAVDFRSIGFRECLTEVIRYLGVLEGPSSCSDPIRIRLLSHLNSYAAEMEPLPVPTSPLAFASAWPWSFFHSCPGLPATGSQFAILGRVPGPVLPRASSPAYPIPALRTTPMRRAAGTMLPTRRSFLPSRGASLARRARPLERPAGPGPLAPSGRAARSSPIPSLLRSSSLVPPGAVGPAPHMALPASRPSSPGLVGRPEGALLCRSWVSEITEIGAF</sequence>
<dbReference type="SUPFAM" id="SSF47459">
    <property type="entry name" value="HLH, helix-loop-helix DNA-binding domain"/>
    <property type="match status" value="1"/>
</dbReference>
<dbReference type="Pfam" id="PF00010">
    <property type="entry name" value="HLH"/>
    <property type="match status" value="1"/>
</dbReference>